<accession>A0ABQ6CJX8</accession>
<evidence type="ECO:0000256" key="2">
    <source>
        <dbReference type="SAM" id="SignalP"/>
    </source>
</evidence>
<feature type="compositionally biased region" description="Polar residues" evidence="1">
    <location>
        <begin position="25"/>
        <end position="50"/>
    </location>
</feature>
<dbReference type="RefSeq" id="WP_284313657.1">
    <property type="nucleotide sequence ID" value="NZ_BSPC01000031.1"/>
</dbReference>
<feature type="compositionally biased region" description="Basic residues" evidence="1">
    <location>
        <begin position="70"/>
        <end position="81"/>
    </location>
</feature>
<evidence type="ECO:0000313" key="3">
    <source>
        <dbReference type="EMBL" id="GLS20566.1"/>
    </source>
</evidence>
<protein>
    <submittedName>
        <fullName evidence="3">Uncharacterized protein</fullName>
    </submittedName>
</protein>
<feature type="region of interest" description="Disordered" evidence="1">
    <location>
        <begin position="25"/>
        <end position="81"/>
    </location>
</feature>
<dbReference type="EMBL" id="BSPC01000031">
    <property type="protein sequence ID" value="GLS20566.1"/>
    <property type="molecule type" value="Genomic_DNA"/>
</dbReference>
<organism evidence="3 4">
    <name type="scientific">Labrys miyagiensis</name>
    <dbReference type="NCBI Taxonomy" id="346912"/>
    <lineage>
        <taxon>Bacteria</taxon>
        <taxon>Pseudomonadati</taxon>
        <taxon>Pseudomonadota</taxon>
        <taxon>Alphaproteobacteria</taxon>
        <taxon>Hyphomicrobiales</taxon>
        <taxon>Xanthobacteraceae</taxon>
        <taxon>Labrys</taxon>
    </lineage>
</organism>
<sequence>MFGKTVTTALAALLIAVPVAAFAQTTNAPSGTPSASPGDATRNTGDNSGQAGAMKGHGMKIKTGTACKPTAKHKCKTKGTM</sequence>
<keyword evidence="4" id="KW-1185">Reference proteome</keyword>
<gene>
    <name evidence="3" type="ORF">GCM10007874_35830</name>
</gene>
<proteinExistence type="predicted"/>
<feature type="chain" id="PRO_5046379228" evidence="2">
    <location>
        <begin position="24"/>
        <end position="81"/>
    </location>
</feature>
<reference evidence="4" key="1">
    <citation type="journal article" date="2019" name="Int. J. Syst. Evol. Microbiol.">
        <title>The Global Catalogue of Microorganisms (GCM) 10K type strain sequencing project: providing services to taxonomists for standard genome sequencing and annotation.</title>
        <authorList>
            <consortium name="The Broad Institute Genomics Platform"/>
            <consortium name="The Broad Institute Genome Sequencing Center for Infectious Disease"/>
            <person name="Wu L."/>
            <person name="Ma J."/>
        </authorList>
    </citation>
    <scope>NUCLEOTIDE SEQUENCE [LARGE SCALE GENOMIC DNA]</scope>
    <source>
        <strain evidence="4">NBRC 101365</strain>
    </source>
</reference>
<name>A0ABQ6CJX8_9HYPH</name>
<dbReference type="Proteomes" id="UP001156882">
    <property type="component" value="Unassembled WGS sequence"/>
</dbReference>
<comment type="caution">
    <text evidence="3">The sequence shown here is derived from an EMBL/GenBank/DDBJ whole genome shotgun (WGS) entry which is preliminary data.</text>
</comment>
<feature type="signal peptide" evidence="2">
    <location>
        <begin position="1"/>
        <end position="23"/>
    </location>
</feature>
<evidence type="ECO:0000313" key="4">
    <source>
        <dbReference type="Proteomes" id="UP001156882"/>
    </source>
</evidence>
<evidence type="ECO:0000256" key="1">
    <source>
        <dbReference type="SAM" id="MobiDB-lite"/>
    </source>
</evidence>
<keyword evidence="2" id="KW-0732">Signal</keyword>